<dbReference type="AlphaFoldDB" id="A0A9W6CSN8"/>
<reference evidence="2" key="1">
    <citation type="submission" date="2022-12" db="EMBL/GenBank/DDBJ databases">
        <title>Reference genome sequencing for broad-spectrum identification of bacterial and archaeal isolates by mass spectrometry.</title>
        <authorList>
            <person name="Sekiguchi Y."/>
            <person name="Tourlousse D.M."/>
        </authorList>
    </citation>
    <scope>NUCLEOTIDE SEQUENCE</scope>
    <source>
        <strain evidence="2">301</strain>
    </source>
</reference>
<dbReference type="RefSeq" id="WP_281809325.1">
    <property type="nucleotide sequence ID" value="NZ_BSDO01000008.1"/>
</dbReference>
<dbReference type="Proteomes" id="UP001245370">
    <property type="component" value="Unassembled WGS sequence"/>
</dbReference>
<proteinExistence type="predicted"/>
<comment type="caution">
    <text evidence="2">The sequence shown here is derived from an EMBL/GenBank/DDBJ whole genome shotgun (WGS) entry which is preliminary data.</text>
</comment>
<evidence type="ECO:0000313" key="2">
    <source>
        <dbReference type="EMBL" id="GLI24562.1"/>
    </source>
</evidence>
<gene>
    <name evidence="3" type="ORF">GGQ86_004257</name>
    <name evidence="2" type="ORF">XFLAVUS301_42360</name>
</gene>
<keyword evidence="5" id="KW-1185">Reference proteome</keyword>
<evidence type="ECO:0000313" key="3">
    <source>
        <dbReference type="EMBL" id="MDR6335761.1"/>
    </source>
</evidence>
<evidence type="ECO:0000313" key="5">
    <source>
        <dbReference type="Proteomes" id="UP001245370"/>
    </source>
</evidence>
<organism evidence="2 4">
    <name type="scientific">Xanthobacter flavus</name>
    <dbReference type="NCBI Taxonomy" id="281"/>
    <lineage>
        <taxon>Bacteria</taxon>
        <taxon>Pseudomonadati</taxon>
        <taxon>Pseudomonadota</taxon>
        <taxon>Alphaproteobacteria</taxon>
        <taxon>Hyphomicrobiales</taxon>
        <taxon>Xanthobacteraceae</taxon>
        <taxon>Xanthobacter</taxon>
    </lineage>
</organism>
<dbReference type="EMBL" id="BSDO01000008">
    <property type="protein sequence ID" value="GLI24562.1"/>
    <property type="molecule type" value="Genomic_DNA"/>
</dbReference>
<keyword evidence="1" id="KW-0472">Membrane</keyword>
<feature type="transmembrane region" description="Helical" evidence="1">
    <location>
        <begin position="64"/>
        <end position="83"/>
    </location>
</feature>
<evidence type="ECO:0000313" key="4">
    <source>
        <dbReference type="Proteomes" id="UP001144397"/>
    </source>
</evidence>
<feature type="transmembrane region" description="Helical" evidence="1">
    <location>
        <begin position="158"/>
        <end position="182"/>
    </location>
</feature>
<dbReference type="Proteomes" id="UP001144397">
    <property type="component" value="Unassembled WGS sequence"/>
</dbReference>
<sequence>MTPAQAEEMIRLRLHINALWEYLEKDVEAREALRLADKMADDVSALRKIISEQTKEASEFSQRYMAAVCAVGYASYFAIWTLTKESLTPFQIGVAGISGLISVAAYSIWTMGTMIFMSLQMFKYADLVTQQLMPDEFIRNFNTLKETEVKLSAIIRPLWVVFILISLLSILVGAVVLGVAFIRLATH</sequence>
<dbReference type="GeneID" id="95765010"/>
<keyword evidence="1" id="KW-1133">Transmembrane helix</keyword>
<evidence type="ECO:0000256" key="1">
    <source>
        <dbReference type="SAM" id="Phobius"/>
    </source>
</evidence>
<accession>A0A9W6CSN8</accession>
<dbReference type="EMBL" id="JAVDPY010000008">
    <property type="protein sequence ID" value="MDR6335761.1"/>
    <property type="molecule type" value="Genomic_DNA"/>
</dbReference>
<keyword evidence="1" id="KW-0812">Transmembrane</keyword>
<name>A0A9W6CSN8_XANFL</name>
<protein>
    <submittedName>
        <fullName evidence="2">Uncharacterized protein</fullName>
    </submittedName>
</protein>
<reference evidence="3 5" key="2">
    <citation type="submission" date="2023-07" db="EMBL/GenBank/DDBJ databases">
        <title>Genomic Encyclopedia of Type Strains, Phase IV (KMG-IV): sequencing the most valuable type-strain genomes for metagenomic binning, comparative biology and taxonomic classification.</title>
        <authorList>
            <person name="Goeker M."/>
        </authorList>
    </citation>
    <scope>NUCLEOTIDE SEQUENCE [LARGE SCALE GENOMIC DNA]</scope>
    <source>
        <strain evidence="3 5">DSM 338</strain>
    </source>
</reference>
<feature type="transmembrane region" description="Helical" evidence="1">
    <location>
        <begin position="89"/>
        <end position="109"/>
    </location>
</feature>